<dbReference type="AlphaFoldDB" id="A0AAJ1B6Z3"/>
<gene>
    <name evidence="1" type="ORF">LIQ08_13440</name>
</gene>
<dbReference type="EMBL" id="JAJBOM010000021">
    <property type="protein sequence ID" value="MCB5620145.1"/>
    <property type="molecule type" value="Genomic_DNA"/>
</dbReference>
<proteinExistence type="predicted"/>
<comment type="caution">
    <text evidence="1">The sequence shown here is derived from an EMBL/GenBank/DDBJ whole genome shotgun (WGS) entry which is preliminary data.</text>
</comment>
<reference evidence="1" key="1">
    <citation type="submission" date="2021-10" db="EMBL/GenBank/DDBJ databases">
        <title>Collection of gut derived symbiotic bacterial strains cultured from healthy donors.</title>
        <authorList>
            <person name="Lin H."/>
            <person name="Littmann E."/>
            <person name="Claire K."/>
            <person name="Pamer E."/>
        </authorList>
    </citation>
    <scope>NUCLEOTIDE SEQUENCE</scope>
    <source>
        <strain evidence="1">MSK.23.18</strain>
    </source>
</reference>
<dbReference type="Gene3D" id="3.40.50.300">
    <property type="entry name" value="P-loop containing nucleotide triphosphate hydrolases"/>
    <property type="match status" value="1"/>
</dbReference>
<dbReference type="Proteomes" id="UP001297370">
    <property type="component" value="Unassembled WGS sequence"/>
</dbReference>
<evidence type="ECO:0000313" key="2">
    <source>
        <dbReference type="Proteomes" id="UP001297370"/>
    </source>
</evidence>
<dbReference type="InterPro" id="IPR027417">
    <property type="entry name" value="P-loop_NTPase"/>
</dbReference>
<sequence>MAKRVILAVAGAGKTYRICHEMQPEQKNLIVAFTHANIKNIQNELLKEHGKIPDATRIMTFDAFVYHMIIRPYEKTIYNFFGQNYKFEKTSITLKKPPQQRIKINGRYVPNKSYKKKDCFQHYMDERGQYYCETLSELAMYVKQGRESIVLTAAERLNLFFDNILIDEL</sequence>
<accession>A0AAJ1B6Z3</accession>
<evidence type="ECO:0000313" key="1">
    <source>
        <dbReference type="EMBL" id="MCB5620145.1"/>
    </source>
</evidence>
<organism evidence="1 2">
    <name type="scientific">Mediterraneibacter gnavus</name>
    <name type="common">Ruminococcus gnavus</name>
    <dbReference type="NCBI Taxonomy" id="33038"/>
    <lineage>
        <taxon>Bacteria</taxon>
        <taxon>Bacillati</taxon>
        <taxon>Bacillota</taxon>
        <taxon>Clostridia</taxon>
        <taxon>Lachnospirales</taxon>
        <taxon>Lachnospiraceae</taxon>
        <taxon>Mediterraneibacter</taxon>
    </lineage>
</organism>
<dbReference type="RefSeq" id="WP_173867764.1">
    <property type="nucleotide sequence ID" value="NZ_JAAIQY010000054.1"/>
</dbReference>
<dbReference type="SUPFAM" id="SSF52540">
    <property type="entry name" value="P-loop containing nucleoside triphosphate hydrolases"/>
    <property type="match status" value="1"/>
</dbReference>
<protein>
    <submittedName>
        <fullName evidence="1">Uncharacterized protein</fullName>
    </submittedName>
</protein>
<name>A0AAJ1B6Z3_MEDGN</name>